<evidence type="ECO:0000259" key="2">
    <source>
        <dbReference type="Pfam" id="PF21597"/>
    </source>
</evidence>
<evidence type="ECO:0000313" key="3">
    <source>
        <dbReference type="EMBL" id="GGZ67993.1"/>
    </source>
</evidence>
<sequence>MPGSVPCRPGGEGRTPRRTRPARPEPGPPGSRSGRFHRPGFRGFLFADATALAHAPDLGEALRQVHQHVARILADLLCRGRAAGDVRTDIDAGTAAWWLVSLLAGRSFRAAVVPDRERVEAELTEPALRSLRPARGE</sequence>
<feature type="domain" description="Transcriptional regulator SbtR-like C-terminal" evidence="2">
    <location>
        <begin position="47"/>
        <end position="132"/>
    </location>
</feature>
<dbReference type="InterPro" id="IPR036271">
    <property type="entry name" value="Tet_transcr_reg_TetR-rel_C_sf"/>
</dbReference>
<dbReference type="AlphaFoldDB" id="A0A918QQN8"/>
<organism evidence="3 4">
    <name type="scientific">Streptomyces echinoruber</name>
    <dbReference type="NCBI Taxonomy" id="68898"/>
    <lineage>
        <taxon>Bacteria</taxon>
        <taxon>Bacillati</taxon>
        <taxon>Actinomycetota</taxon>
        <taxon>Actinomycetes</taxon>
        <taxon>Kitasatosporales</taxon>
        <taxon>Streptomycetaceae</taxon>
        <taxon>Streptomyces</taxon>
    </lineage>
</organism>
<reference evidence="3" key="1">
    <citation type="journal article" date="2014" name="Int. J. Syst. Evol. Microbiol.">
        <title>Complete genome sequence of Corynebacterium casei LMG S-19264T (=DSM 44701T), isolated from a smear-ripened cheese.</title>
        <authorList>
            <consortium name="US DOE Joint Genome Institute (JGI-PGF)"/>
            <person name="Walter F."/>
            <person name="Albersmeier A."/>
            <person name="Kalinowski J."/>
            <person name="Ruckert C."/>
        </authorList>
    </citation>
    <scope>NUCLEOTIDE SEQUENCE</scope>
    <source>
        <strain evidence="3">JCM 5016</strain>
    </source>
</reference>
<evidence type="ECO:0000313" key="4">
    <source>
        <dbReference type="Proteomes" id="UP000623010"/>
    </source>
</evidence>
<name>A0A918QQN8_9ACTN</name>
<protein>
    <recommendedName>
        <fullName evidence="2">Transcriptional regulator SbtR-like C-terminal domain-containing protein</fullName>
    </recommendedName>
</protein>
<dbReference type="RefSeq" id="WP_190055280.1">
    <property type="nucleotide sequence ID" value="NZ_BMWH01000001.1"/>
</dbReference>
<dbReference type="Proteomes" id="UP000623010">
    <property type="component" value="Unassembled WGS sequence"/>
</dbReference>
<gene>
    <name evidence="3" type="ORF">GCM10010389_01510</name>
</gene>
<comment type="caution">
    <text evidence="3">The sequence shown here is derived from an EMBL/GenBank/DDBJ whole genome shotgun (WGS) entry which is preliminary data.</text>
</comment>
<dbReference type="SUPFAM" id="SSF48498">
    <property type="entry name" value="Tetracyclin repressor-like, C-terminal domain"/>
    <property type="match status" value="1"/>
</dbReference>
<evidence type="ECO:0000256" key="1">
    <source>
        <dbReference type="SAM" id="MobiDB-lite"/>
    </source>
</evidence>
<dbReference type="InterPro" id="IPR049445">
    <property type="entry name" value="TetR_SbtR-like_C"/>
</dbReference>
<dbReference type="Pfam" id="PF21597">
    <property type="entry name" value="TetR_C_43"/>
    <property type="match status" value="1"/>
</dbReference>
<dbReference type="EMBL" id="BMWH01000001">
    <property type="protein sequence ID" value="GGZ67993.1"/>
    <property type="molecule type" value="Genomic_DNA"/>
</dbReference>
<proteinExistence type="predicted"/>
<reference evidence="3" key="2">
    <citation type="submission" date="2020-09" db="EMBL/GenBank/DDBJ databases">
        <authorList>
            <person name="Sun Q."/>
            <person name="Ohkuma M."/>
        </authorList>
    </citation>
    <scope>NUCLEOTIDE SEQUENCE</scope>
    <source>
        <strain evidence="3">JCM 5016</strain>
    </source>
</reference>
<feature type="region of interest" description="Disordered" evidence="1">
    <location>
        <begin position="1"/>
        <end position="37"/>
    </location>
</feature>
<accession>A0A918QQN8</accession>
<dbReference type="Gene3D" id="1.10.357.10">
    <property type="entry name" value="Tetracycline Repressor, domain 2"/>
    <property type="match status" value="1"/>
</dbReference>
<keyword evidence="4" id="KW-1185">Reference proteome</keyword>